<keyword evidence="2" id="KW-1185">Reference proteome</keyword>
<accession>D7FPD2</accession>
<evidence type="ECO:0000313" key="1">
    <source>
        <dbReference type="EMBL" id="CBJ30391.1"/>
    </source>
</evidence>
<dbReference type="AlphaFoldDB" id="D7FPD2"/>
<dbReference type="STRING" id="2880.D7FPD2"/>
<sequence length="117" mass="13237">MGSYEDRIRNFSSAERVFEFFASVTNEKGTFMTPADFARSITPYQHRIGEKVGSENPKYRFQAKHHGPTASELKGYKKVLKAILEDSRITFSVLPRTPRPFCDWLDRSGETRGGGGS</sequence>
<dbReference type="EMBL" id="FN648347">
    <property type="protein sequence ID" value="CBJ30391.1"/>
    <property type="molecule type" value="Genomic_DNA"/>
</dbReference>
<evidence type="ECO:0000313" key="2">
    <source>
        <dbReference type="Proteomes" id="UP000002630"/>
    </source>
</evidence>
<dbReference type="EMBL" id="FN649735">
    <property type="protein sequence ID" value="CBJ30391.1"/>
    <property type="molecule type" value="Genomic_DNA"/>
</dbReference>
<gene>
    <name evidence="1" type="ORF">Esi_0188_0057</name>
</gene>
<protein>
    <submittedName>
        <fullName evidence="1">Uncharacterized protein</fullName>
    </submittedName>
</protein>
<organism evidence="1 2">
    <name type="scientific">Ectocarpus siliculosus</name>
    <name type="common">Brown alga</name>
    <name type="synonym">Conferva siliculosa</name>
    <dbReference type="NCBI Taxonomy" id="2880"/>
    <lineage>
        <taxon>Eukaryota</taxon>
        <taxon>Sar</taxon>
        <taxon>Stramenopiles</taxon>
        <taxon>Ochrophyta</taxon>
        <taxon>PX clade</taxon>
        <taxon>Phaeophyceae</taxon>
        <taxon>Ectocarpales</taxon>
        <taxon>Ectocarpaceae</taxon>
        <taxon>Ectocarpus</taxon>
    </lineage>
</organism>
<reference evidence="1 2" key="1">
    <citation type="journal article" date="2010" name="Nature">
        <title>The Ectocarpus genome and the independent evolution of multicellularity in brown algae.</title>
        <authorList>
            <person name="Cock J.M."/>
            <person name="Sterck L."/>
            <person name="Rouze P."/>
            <person name="Scornet D."/>
            <person name="Allen A.E."/>
            <person name="Amoutzias G."/>
            <person name="Anthouard V."/>
            <person name="Artiguenave F."/>
            <person name="Aury J.M."/>
            <person name="Badger J.H."/>
            <person name="Beszteri B."/>
            <person name="Billiau K."/>
            <person name="Bonnet E."/>
            <person name="Bothwell J.H."/>
            <person name="Bowler C."/>
            <person name="Boyen C."/>
            <person name="Brownlee C."/>
            <person name="Carrano C.J."/>
            <person name="Charrier B."/>
            <person name="Cho G.Y."/>
            <person name="Coelho S.M."/>
            <person name="Collen J."/>
            <person name="Corre E."/>
            <person name="Da Silva C."/>
            <person name="Delage L."/>
            <person name="Delaroque N."/>
            <person name="Dittami S.M."/>
            <person name="Doulbeau S."/>
            <person name="Elias M."/>
            <person name="Farnham G."/>
            <person name="Gachon C.M."/>
            <person name="Gschloessl B."/>
            <person name="Heesch S."/>
            <person name="Jabbari K."/>
            <person name="Jubin C."/>
            <person name="Kawai H."/>
            <person name="Kimura K."/>
            <person name="Kloareg B."/>
            <person name="Kupper F.C."/>
            <person name="Lang D."/>
            <person name="Le Bail A."/>
            <person name="Leblanc C."/>
            <person name="Lerouge P."/>
            <person name="Lohr M."/>
            <person name="Lopez P.J."/>
            <person name="Martens C."/>
            <person name="Maumus F."/>
            <person name="Michel G."/>
            <person name="Miranda-Saavedra D."/>
            <person name="Morales J."/>
            <person name="Moreau H."/>
            <person name="Motomura T."/>
            <person name="Nagasato C."/>
            <person name="Napoli C.A."/>
            <person name="Nelson D.R."/>
            <person name="Nyvall-Collen P."/>
            <person name="Peters A.F."/>
            <person name="Pommier C."/>
            <person name="Potin P."/>
            <person name="Poulain J."/>
            <person name="Quesneville H."/>
            <person name="Read B."/>
            <person name="Rensing S.A."/>
            <person name="Ritter A."/>
            <person name="Rousvoal S."/>
            <person name="Samanta M."/>
            <person name="Samson G."/>
            <person name="Schroeder D.C."/>
            <person name="Segurens B."/>
            <person name="Strittmatter M."/>
            <person name="Tonon T."/>
            <person name="Tregear J.W."/>
            <person name="Valentin K."/>
            <person name="von Dassow P."/>
            <person name="Yamagishi T."/>
            <person name="Van de Peer Y."/>
            <person name="Wincker P."/>
        </authorList>
    </citation>
    <scope>NUCLEOTIDE SEQUENCE [LARGE SCALE GENOMIC DNA]</scope>
    <source>
        <strain evidence="2">Ec32 / CCAP1310/4</strain>
    </source>
</reference>
<name>D7FPD2_ECTSI</name>
<dbReference type="InParanoid" id="D7FPD2"/>
<dbReference type="OrthoDB" id="191686at2759"/>
<dbReference type="Proteomes" id="UP000002630">
    <property type="component" value="Linkage Group LG10"/>
</dbReference>
<proteinExistence type="predicted"/>